<dbReference type="SUPFAM" id="SSF54236">
    <property type="entry name" value="Ubiquitin-like"/>
    <property type="match status" value="1"/>
</dbReference>
<evidence type="ECO:0000313" key="1">
    <source>
        <dbReference type="EMBL" id="KAK0395316.1"/>
    </source>
</evidence>
<keyword evidence="2" id="KW-1185">Reference proteome</keyword>
<organism evidence="1 2">
    <name type="scientific">Steinernema hermaphroditum</name>
    <dbReference type="NCBI Taxonomy" id="289476"/>
    <lineage>
        <taxon>Eukaryota</taxon>
        <taxon>Metazoa</taxon>
        <taxon>Ecdysozoa</taxon>
        <taxon>Nematoda</taxon>
        <taxon>Chromadorea</taxon>
        <taxon>Rhabditida</taxon>
        <taxon>Tylenchina</taxon>
        <taxon>Panagrolaimomorpha</taxon>
        <taxon>Strongyloidoidea</taxon>
        <taxon>Steinernematidae</taxon>
        <taxon>Steinernema</taxon>
    </lineage>
</organism>
<protein>
    <submittedName>
        <fullName evidence="1">Uncharacterized protein</fullName>
    </submittedName>
</protein>
<accession>A0AA39GXH5</accession>
<dbReference type="AlphaFoldDB" id="A0AA39GXH5"/>
<comment type="caution">
    <text evidence="1">The sequence shown here is derived from an EMBL/GenBank/DDBJ whole genome shotgun (WGS) entry which is preliminary data.</text>
</comment>
<dbReference type="CDD" id="cd01763">
    <property type="entry name" value="Ubl_SUMO_like"/>
    <property type="match status" value="1"/>
</dbReference>
<proteinExistence type="predicted"/>
<name>A0AA39GXH5_9BILA</name>
<dbReference type="InterPro" id="IPR029071">
    <property type="entry name" value="Ubiquitin-like_domsf"/>
</dbReference>
<dbReference type="EMBL" id="JAUCMV010000005">
    <property type="protein sequence ID" value="KAK0395316.1"/>
    <property type="molecule type" value="Genomic_DNA"/>
</dbReference>
<evidence type="ECO:0000313" key="2">
    <source>
        <dbReference type="Proteomes" id="UP001175271"/>
    </source>
</evidence>
<dbReference type="Gene3D" id="3.10.20.90">
    <property type="entry name" value="Phosphatidylinositol 3-kinase Catalytic Subunit, Chain A, domain 1"/>
    <property type="match status" value="1"/>
</dbReference>
<sequence>MFPFATASPENDRCVLLLLRAHFSLFPQVTPANDVPMSGQRMLTIYAITEDGVPLLTDYCDPEVSMNLVMIQLEDGYAGRYFLISPTYPFGSILNTYAGMEGQPRSLLEFVYNGNIVNEHDTFFSLQMDYGARVKVMCKTETRK</sequence>
<dbReference type="Proteomes" id="UP001175271">
    <property type="component" value="Unassembled WGS sequence"/>
</dbReference>
<reference evidence="1" key="1">
    <citation type="submission" date="2023-06" db="EMBL/GenBank/DDBJ databases">
        <title>Genomic analysis of the entomopathogenic nematode Steinernema hermaphroditum.</title>
        <authorList>
            <person name="Schwarz E.M."/>
            <person name="Heppert J.K."/>
            <person name="Baniya A."/>
            <person name="Schwartz H.T."/>
            <person name="Tan C.-H."/>
            <person name="Antoshechkin I."/>
            <person name="Sternberg P.W."/>
            <person name="Goodrich-Blair H."/>
            <person name="Dillman A.R."/>
        </authorList>
    </citation>
    <scope>NUCLEOTIDE SEQUENCE</scope>
    <source>
        <strain evidence="1">PS9179</strain>
        <tissue evidence="1">Whole animal</tissue>
    </source>
</reference>
<gene>
    <name evidence="1" type="ORF">QR680_001224</name>
</gene>